<dbReference type="PANTHER" id="PTHR33875">
    <property type="entry name" value="OS09G0542200 PROTEIN"/>
    <property type="match status" value="1"/>
</dbReference>
<dbReference type="SUPFAM" id="SSF52833">
    <property type="entry name" value="Thioredoxin-like"/>
    <property type="match status" value="1"/>
</dbReference>
<name>A0AAX2AJ49_9BACT</name>
<organism evidence="3 4">
    <name type="scientific">Malaciobacter mytili LMG 24559</name>
    <dbReference type="NCBI Taxonomy" id="1032238"/>
    <lineage>
        <taxon>Bacteria</taxon>
        <taxon>Pseudomonadati</taxon>
        <taxon>Campylobacterota</taxon>
        <taxon>Epsilonproteobacteria</taxon>
        <taxon>Campylobacterales</taxon>
        <taxon>Arcobacteraceae</taxon>
        <taxon>Malaciobacter</taxon>
    </lineage>
</organism>
<comment type="caution">
    <text evidence="3">The sequence shown here is derived from an EMBL/GenBank/DDBJ whole genome shotgun (WGS) entry which is preliminary data.</text>
</comment>
<dbReference type="Proteomes" id="UP000290092">
    <property type="component" value="Unassembled WGS sequence"/>
</dbReference>
<dbReference type="PANTHER" id="PTHR33875:SF2">
    <property type="entry name" value="ACR183CP"/>
    <property type="match status" value="1"/>
</dbReference>
<proteinExistence type="predicted"/>
<protein>
    <submittedName>
        <fullName evidence="3">Disulfide bond formation protein DsbA</fullName>
    </submittedName>
</protein>
<gene>
    <name evidence="3" type="ORF">CP985_01625</name>
</gene>
<dbReference type="InterPro" id="IPR012336">
    <property type="entry name" value="Thioredoxin-like_fold"/>
</dbReference>
<dbReference type="EMBL" id="NXID01000003">
    <property type="protein sequence ID" value="RXK16883.1"/>
    <property type="molecule type" value="Genomic_DNA"/>
</dbReference>
<feature type="transmembrane region" description="Helical" evidence="1">
    <location>
        <begin position="6"/>
        <end position="25"/>
    </location>
</feature>
<sequence>MKNKKLVFSFIVILLALFIGATYLFNQNQKSKLEGFSKKDEAPFVRENAISFGENKANVVVVEFFDPECESCQAFYPAVKEVYKQYYKDIKLVIRYLANHKNSAYIIKVLEATRLQNKYLESLEVIFKYQPLWANHNDPQPELVWQYLPEAGLDMKKLKEDFLKLDVSLLIKEGFKDAKALGVRGTPTFFVNGKELKELSYQALLNLVEKEIFEKEK</sequence>
<dbReference type="Gene3D" id="3.40.30.10">
    <property type="entry name" value="Glutaredoxin"/>
    <property type="match status" value="1"/>
</dbReference>
<dbReference type="KEGG" id="amyt:AMYT_1159"/>
<dbReference type="RefSeq" id="WP_114841607.1">
    <property type="nucleotide sequence ID" value="NZ_CP031219.1"/>
</dbReference>
<accession>A0AAX2AJ49</accession>
<dbReference type="PROSITE" id="PS51352">
    <property type="entry name" value="THIOREDOXIN_2"/>
    <property type="match status" value="1"/>
</dbReference>
<dbReference type="InterPro" id="IPR036249">
    <property type="entry name" value="Thioredoxin-like_sf"/>
</dbReference>
<evidence type="ECO:0000259" key="2">
    <source>
        <dbReference type="PROSITE" id="PS51352"/>
    </source>
</evidence>
<keyword evidence="4" id="KW-1185">Reference proteome</keyword>
<keyword evidence="1" id="KW-1133">Transmembrane helix</keyword>
<dbReference type="Pfam" id="PF13462">
    <property type="entry name" value="Thioredoxin_4"/>
    <property type="match status" value="1"/>
</dbReference>
<keyword evidence="1" id="KW-0812">Transmembrane</keyword>
<keyword evidence="1" id="KW-0472">Membrane</keyword>
<evidence type="ECO:0000313" key="3">
    <source>
        <dbReference type="EMBL" id="RXK16883.1"/>
    </source>
</evidence>
<evidence type="ECO:0000256" key="1">
    <source>
        <dbReference type="SAM" id="Phobius"/>
    </source>
</evidence>
<feature type="domain" description="Thioredoxin" evidence="2">
    <location>
        <begin position="36"/>
        <end position="213"/>
    </location>
</feature>
<dbReference type="AlphaFoldDB" id="A0AAX2AJ49"/>
<reference evidence="3 4" key="1">
    <citation type="submission" date="2017-09" db="EMBL/GenBank/DDBJ databases">
        <title>Genomics of the genus Arcobacter.</title>
        <authorList>
            <person name="Perez-Cataluna A."/>
            <person name="Figueras M.J."/>
            <person name="Salas-Masso N."/>
        </authorList>
    </citation>
    <scope>NUCLEOTIDE SEQUENCE [LARGE SCALE GENOMIC DNA]</scope>
    <source>
        <strain evidence="3 4">CECT 7386</strain>
    </source>
</reference>
<evidence type="ECO:0000313" key="4">
    <source>
        <dbReference type="Proteomes" id="UP000290092"/>
    </source>
</evidence>
<dbReference type="InterPro" id="IPR013766">
    <property type="entry name" value="Thioredoxin_domain"/>
</dbReference>